<protein>
    <submittedName>
        <fullName evidence="1">Uncharacterized protein</fullName>
    </submittedName>
</protein>
<sequence length="82" mass="8878">MPIAVSPPVRQTQGGKTLDANTICCFVYTASSQRLCFWHGIAPRSISAANCRNEWSGAETSVTITKDHRLPVQGWGNSIPCS</sequence>
<comment type="caution">
    <text evidence="1">The sequence shown here is derived from an EMBL/GenBank/DDBJ whole genome shotgun (WGS) entry which is preliminary data.</text>
</comment>
<accession>A0A1G4ARW4</accession>
<reference evidence="1 2" key="1">
    <citation type="submission" date="2016-09" db="EMBL/GenBank/DDBJ databases">
        <authorList>
            <person name="Capua I."/>
            <person name="De Benedictis P."/>
            <person name="Joannis T."/>
            <person name="Lombin L.H."/>
            <person name="Cattoli G."/>
        </authorList>
    </citation>
    <scope>NUCLEOTIDE SEQUENCE [LARGE SCALE GENOMIC DNA]</scope>
    <source>
        <strain evidence="1 2">IMI 309357</strain>
    </source>
</reference>
<evidence type="ECO:0000313" key="2">
    <source>
        <dbReference type="Proteomes" id="UP000176998"/>
    </source>
</evidence>
<dbReference type="EMBL" id="MJBS01000165">
    <property type="protein sequence ID" value="OHE91914.1"/>
    <property type="molecule type" value="Genomic_DNA"/>
</dbReference>
<evidence type="ECO:0000313" key="1">
    <source>
        <dbReference type="EMBL" id="OHE91914.1"/>
    </source>
</evidence>
<keyword evidence="2" id="KW-1185">Reference proteome</keyword>
<proteinExistence type="predicted"/>
<dbReference type="Proteomes" id="UP000176998">
    <property type="component" value="Unassembled WGS sequence"/>
</dbReference>
<dbReference type="AlphaFoldDB" id="A0A1G4ARW4"/>
<dbReference type="GeneID" id="34565892"/>
<gene>
    <name evidence="1" type="ORF">CORC01_12764</name>
</gene>
<organism evidence="1 2">
    <name type="scientific">Colletotrichum orchidophilum</name>
    <dbReference type="NCBI Taxonomy" id="1209926"/>
    <lineage>
        <taxon>Eukaryota</taxon>
        <taxon>Fungi</taxon>
        <taxon>Dikarya</taxon>
        <taxon>Ascomycota</taxon>
        <taxon>Pezizomycotina</taxon>
        <taxon>Sordariomycetes</taxon>
        <taxon>Hypocreomycetidae</taxon>
        <taxon>Glomerellales</taxon>
        <taxon>Glomerellaceae</taxon>
        <taxon>Colletotrichum</taxon>
    </lineage>
</organism>
<name>A0A1G4ARW4_9PEZI</name>
<dbReference type="RefSeq" id="XP_022469086.1">
    <property type="nucleotide sequence ID" value="XM_022624382.1"/>
</dbReference>